<feature type="compositionally biased region" description="Basic residues" evidence="1">
    <location>
        <begin position="61"/>
        <end position="71"/>
    </location>
</feature>
<dbReference type="InterPro" id="IPR014840">
    <property type="entry name" value="HRD"/>
</dbReference>
<feature type="compositionally biased region" description="Low complexity" evidence="1">
    <location>
        <begin position="16"/>
        <end position="27"/>
    </location>
</feature>
<name>A7F3I7_SCLS1</name>
<feature type="region of interest" description="Disordered" evidence="1">
    <location>
        <begin position="551"/>
        <end position="640"/>
    </location>
</feature>
<feature type="compositionally biased region" description="Gly residues" evidence="1">
    <location>
        <begin position="589"/>
        <end position="601"/>
    </location>
</feature>
<feature type="compositionally biased region" description="Polar residues" evidence="1">
    <location>
        <begin position="40"/>
        <end position="58"/>
    </location>
</feature>
<feature type="compositionally biased region" description="Polar residues" evidence="1">
    <location>
        <begin position="270"/>
        <end position="294"/>
    </location>
</feature>
<sequence>MSNSHDVRGGSPQMGSNNSNSDLSSPPRSSPEMDDMQLRNDLNSITVNHSTTGASTSEKPARKKPVRKPRPKAGDASSATNTDAPKPKRVRKPRDPNAPPAARSRKKATPSENTNGGESSRQTKITDAPGMRLSDINFSGPATPPVQNVTISKSGESEAIPKSFFNSAPPQPQPQVAPPPPPPQPPQPPQPQQHLAQPQSQMSTQQPQTTTRTSGQNYDPVRSNYDPVRETLVSHHSYNNSQGSPIPPQVTNRASASPSIASLVDPPNQPLTSPSAHSFLMHQQRQQDGHTSLPASPIVNRLGLSTTSDSASPRTFAPTPTLTSQPMPAPTPPPAPTMLSQKEPQAPNGNSNKKNTTNGASGTSTPKPSTKGKEKEKEKDSVLLTPPPLPGSGLMQLGGSDGTETRAPTIVLDIPLNDGEVNVYVNFARMAEETYGWDALHPRLAAQRDRLARVAAAGAALERNGSSKESGDEMSLDSEGEASNIEMGGMSDGRIGTDGGTRKAKPKRKTKEDEYDKDDGFVDDSEMLWEEQAAAANDGFFVYSGPLVREGEKPALDRGEGPAKKPRTRKPKVAGEKTTTTSRTSSGGKASGTSGGVGSRGGTTAARKSRITKADRARMEQEKMEREQMGSMGSMAGMPGGYNTIQLAPSLGGTPMIFNQRGG</sequence>
<feature type="compositionally biased region" description="Low complexity" evidence="1">
    <location>
        <begin position="348"/>
        <end position="361"/>
    </location>
</feature>
<dbReference type="OMA" id="MDGDVPM"/>
<feature type="compositionally biased region" description="Basic and acidic residues" evidence="1">
    <location>
        <begin position="371"/>
        <end position="381"/>
    </location>
</feature>
<feature type="compositionally biased region" description="Low complexity" evidence="1">
    <location>
        <begin position="578"/>
        <end position="588"/>
    </location>
</feature>
<evidence type="ECO:0000256" key="1">
    <source>
        <dbReference type="SAM" id="MobiDB-lite"/>
    </source>
</evidence>
<protein>
    <recommendedName>
        <fullName evidence="2">Hpc2-related domain-containing protein</fullName>
    </recommendedName>
</protein>
<reference evidence="4" key="1">
    <citation type="journal article" date="2011" name="PLoS Genet.">
        <title>Genomic analysis of the necrotrophic fungal pathogens Sclerotinia sclerotiorum and Botrytis cinerea.</title>
        <authorList>
            <person name="Amselem J."/>
            <person name="Cuomo C.A."/>
            <person name="van Kan J.A."/>
            <person name="Viaud M."/>
            <person name="Benito E.P."/>
            <person name="Couloux A."/>
            <person name="Coutinho P.M."/>
            <person name="de Vries R.P."/>
            <person name="Dyer P.S."/>
            <person name="Fillinger S."/>
            <person name="Fournier E."/>
            <person name="Gout L."/>
            <person name="Hahn M."/>
            <person name="Kohn L."/>
            <person name="Lapalu N."/>
            <person name="Plummer K.M."/>
            <person name="Pradier J.M."/>
            <person name="Quevillon E."/>
            <person name="Sharon A."/>
            <person name="Simon A."/>
            <person name="ten Have A."/>
            <person name="Tudzynski B."/>
            <person name="Tudzynski P."/>
            <person name="Wincker P."/>
            <person name="Andrew M."/>
            <person name="Anthouard V."/>
            <person name="Beever R.E."/>
            <person name="Beffa R."/>
            <person name="Benoit I."/>
            <person name="Bouzid O."/>
            <person name="Brault B."/>
            <person name="Chen Z."/>
            <person name="Choquer M."/>
            <person name="Collemare J."/>
            <person name="Cotton P."/>
            <person name="Danchin E.G."/>
            <person name="Da Silva C."/>
            <person name="Gautier A."/>
            <person name="Giraud C."/>
            <person name="Giraud T."/>
            <person name="Gonzalez C."/>
            <person name="Grossetete S."/>
            <person name="Guldener U."/>
            <person name="Henrissat B."/>
            <person name="Howlett B.J."/>
            <person name="Kodira C."/>
            <person name="Kretschmer M."/>
            <person name="Lappartient A."/>
            <person name="Leroch M."/>
            <person name="Levis C."/>
            <person name="Mauceli E."/>
            <person name="Neuveglise C."/>
            <person name="Oeser B."/>
            <person name="Pearson M."/>
            <person name="Poulain J."/>
            <person name="Poussereau N."/>
            <person name="Quesneville H."/>
            <person name="Rascle C."/>
            <person name="Schumacher J."/>
            <person name="Segurens B."/>
            <person name="Sexton A."/>
            <person name="Silva E."/>
            <person name="Sirven C."/>
            <person name="Soanes D.M."/>
            <person name="Talbot N.J."/>
            <person name="Templeton M."/>
            <person name="Yandava C."/>
            <person name="Yarden O."/>
            <person name="Zeng Q."/>
            <person name="Rollins J.A."/>
            <person name="Lebrun M.H."/>
            <person name="Dickman M."/>
        </authorList>
    </citation>
    <scope>NUCLEOTIDE SEQUENCE [LARGE SCALE GENOMIC DNA]</scope>
    <source>
        <strain evidence="4">ATCC 18683 / 1980 / Ss-1</strain>
    </source>
</reference>
<dbReference type="Pfam" id="PF08729">
    <property type="entry name" value="HUN"/>
    <property type="match status" value="1"/>
</dbReference>
<feature type="compositionally biased region" description="Basic and acidic residues" evidence="1">
    <location>
        <begin position="612"/>
        <end position="628"/>
    </location>
</feature>
<feature type="compositionally biased region" description="Basic and acidic residues" evidence="1">
    <location>
        <begin position="510"/>
        <end position="520"/>
    </location>
</feature>
<feature type="compositionally biased region" description="Low complexity" evidence="1">
    <location>
        <begin position="192"/>
        <end position="216"/>
    </location>
</feature>
<dbReference type="AlphaFoldDB" id="A7F3I7"/>
<proteinExistence type="predicted"/>
<dbReference type="InParanoid" id="A7F3I7"/>
<evidence type="ECO:0000313" key="3">
    <source>
        <dbReference type="EMBL" id="EDN97308.1"/>
    </source>
</evidence>
<dbReference type="EMBL" id="CH476640">
    <property type="protein sequence ID" value="EDN97308.1"/>
    <property type="molecule type" value="Genomic_DNA"/>
</dbReference>
<feature type="compositionally biased region" description="Pro residues" evidence="1">
    <location>
        <begin position="169"/>
        <end position="191"/>
    </location>
</feature>
<feature type="compositionally biased region" description="Polar residues" evidence="1">
    <location>
        <begin position="234"/>
        <end position="260"/>
    </location>
</feature>
<feature type="compositionally biased region" description="Polar residues" evidence="1">
    <location>
        <begin position="145"/>
        <end position="154"/>
    </location>
</feature>
<evidence type="ECO:0000259" key="2">
    <source>
        <dbReference type="Pfam" id="PF08729"/>
    </source>
</evidence>
<dbReference type="GeneID" id="5482939"/>
<feature type="compositionally biased region" description="Polar residues" evidence="1">
    <location>
        <begin position="303"/>
        <end position="325"/>
    </location>
</feature>
<dbReference type="RefSeq" id="XP_001586804.1">
    <property type="nucleotide sequence ID" value="XM_001586754.1"/>
</dbReference>
<feature type="domain" description="Hpc2-related" evidence="2">
    <location>
        <begin position="503"/>
        <end position="547"/>
    </location>
</feature>
<feature type="region of interest" description="Disordered" evidence="1">
    <location>
        <begin position="1"/>
        <end position="404"/>
    </location>
</feature>
<feature type="region of interest" description="Disordered" evidence="1">
    <location>
        <begin position="459"/>
        <end position="521"/>
    </location>
</feature>
<feature type="compositionally biased region" description="Polar residues" evidence="1">
    <location>
        <begin position="110"/>
        <end position="125"/>
    </location>
</feature>
<dbReference type="STRING" id="665079.A7F3I7"/>
<gene>
    <name evidence="3" type="ORF">SS1G_11833</name>
</gene>
<dbReference type="Proteomes" id="UP000001312">
    <property type="component" value="Unassembled WGS sequence"/>
</dbReference>
<keyword evidence="4" id="KW-1185">Reference proteome</keyword>
<evidence type="ECO:0000313" key="4">
    <source>
        <dbReference type="Proteomes" id="UP000001312"/>
    </source>
</evidence>
<dbReference type="KEGG" id="ssl:SS1G_11833"/>
<accession>A7F3I7</accession>
<organism evidence="3 4">
    <name type="scientific">Sclerotinia sclerotiorum (strain ATCC 18683 / 1980 / Ss-1)</name>
    <name type="common">White mold</name>
    <name type="synonym">Whetzelinia sclerotiorum</name>
    <dbReference type="NCBI Taxonomy" id="665079"/>
    <lineage>
        <taxon>Eukaryota</taxon>
        <taxon>Fungi</taxon>
        <taxon>Dikarya</taxon>
        <taxon>Ascomycota</taxon>
        <taxon>Pezizomycotina</taxon>
        <taxon>Leotiomycetes</taxon>
        <taxon>Helotiales</taxon>
        <taxon>Sclerotiniaceae</taxon>
        <taxon>Sclerotinia</taxon>
    </lineage>
</organism>
<feature type="compositionally biased region" description="Basic and acidic residues" evidence="1">
    <location>
        <begin position="551"/>
        <end position="563"/>
    </location>
</feature>
<feature type="compositionally biased region" description="Pro residues" evidence="1">
    <location>
        <begin position="327"/>
        <end position="336"/>
    </location>
</feature>